<dbReference type="Pfam" id="PF00892">
    <property type="entry name" value="EamA"/>
    <property type="match status" value="1"/>
</dbReference>
<organism evidence="7 8">
    <name type="scientific">Pseudomonas juntendi</name>
    <dbReference type="NCBI Taxonomy" id="2666183"/>
    <lineage>
        <taxon>Bacteria</taxon>
        <taxon>Pseudomonadati</taxon>
        <taxon>Pseudomonadota</taxon>
        <taxon>Gammaproteobacteria</taxon>
        <taxon>Pseudomonadales</taxon>
        <taxon>Pseudomonadaceae</taxon>
        <taxon>Pseudomonas</taxon>
    </lineage>
</organism>
<evidence type="ECO:0000256" key="4">
    <source>
        <dbReference type="ARBA" id="ARBA00023136"/>
    </source>
</evidence>
<evidence type="ECO:0000313" key="8">
    <source>
        <dbReference type="Proteomes" id="UP000556620"/>
    </source>
</evidence>
<keyword evidence="3 5" id="KW-1133">Transmembrane helix</keyword>
<dbReference type="InterPro" id="IPR037185">
    <property type="entry name" value="EmrE-like"/>
</dbReference>
<keyword evidence="2 5" id="KW-0812">Transmembrane</keyword>
<sequence length="304" mass="31300">MSTGTTSLAGHKARAWLWPALYSLVAFAANSVFCRLALKNGAIDPASFTVVRLASGAVFLLLLIRLRRPAQRMGGTWRAGLALCLYAFLFSAAYLQLSAGAGALLLFGAVQITMFGFAWCKGERISARGLLGMLIAFAGLLVLLLPGASAPPFSSALLMVISGIAWGAYTLLGRGSPRPLADTAGNFARSLPWLVVLAPLLWLGAGPHLSAGGLLFALGSGVLASGAGYAVWYGVVRQVSAQQAATLQLSVPVLAGLGGVALIGEPLSLRLLLASVVVLGGIALALAPRRQALQAKPRKSCAGP</sequence>
<dbReference type="InterPro" id="IPR000620">
    <property type="entry name" value="EamA_dom"/>
</dbReference>
<accession>A0A7W2PRC5</accession>
<name>A0A7W2PRC5_9PSED</name>
<feature type="transmembrane region" description="Helical" evidence="5">
    <location>
        <begin position="101"/>
        <end position="120"/>
    </location>
</feature>
<feature type="domain" description="EamA" evidence="6">
    <location>
        <begin position="155"/>
        <end position="286"/>
    </location>
</feature>
<evidence type="ECO:0000259" key="6">
    <source>
        <dbReference type="Pfam" id="PF00892"/>
    </source>
</evidence>
<dbReference type="Proteomes" id="UP000556620">
    <property type="component" value="Unassembled WGS sequence"/>
</dbReference>
<gene>
    <name evidence="7" type="ORF">H4C44_02375</name>
</gene>
<proteinExistence type="predicted"/>
<feature type="transmembrane region" description="Helical" evidence="5">
    <location>
        <begin position="153"/>
        <end position="172"/>
    </location>
</feature>
<evidence type="ECO:0000256" key="1">
    <source>
        <dbReference type="ARBA" id="ARBA00004141"/>
    </source>
</evidence>
<dbReference type="RefSeq" id="WP_182365095.1">
    <property type="nucleotide sequence ID" value="NZ_JACGCU010000002.1"/>
</dbReference>
<feature type="transmembrane region" description="Helical" evidence="5">
    <location>
        <begin position="15"/>
        <end position="33"/>
    </location>
</feature>
<dbReference type="InterPro" id="IPR050638">
    <property type="entry name" value="AA-Vitamin_Transporters"/>
</dbReference>
<comment type="subcellular location">
    <subcellularLocation>
        <location evidence="1">Membrane</location>
        <topology evidence="1">Multi-pass membrane protein</topology>
    </subcellularLocation>
</comment>
<dbReference type="GO" id="GO:0016020">
    <property type="term" value="C:membrane"/>
    <property type="evidence" value="ECO:0007669"/>
    <property type="project" value="UniProtKB-SubCell"/>
</dbReference>
<evidence type="ECO:0000256" key="2">
    <source>
        <dbReference type="ARBA" id="ARBA00022692"/>
    </source>
</evidence>
<evidence type="ECO:0000313" key="7">
    <source>
        <dbReference type="EMBL" id="MBA6058025.1"/>
    </source>
</evidence>
<dbReference type="EMBL" id="JACGCU010000002">
    <property type="protein sequence ID" value="MBA6058025.1"/>
    <property type="molecule type" value="Genomic_DNA"/>
</dbReference>
<dbReference type="PANTHER" id="PTHR32322">
    <property type="entry name" value="INNER MEMBRANE TRANSPORTER"/>
    <property type="match status" value="1"/>
</dbReference>
<feature type="transmembrane region" description="Helical" evidence="5">
    <location>
        <begin position="76"/>
        <end position="95"/>
    </location>
</feature>
<feature type="transmembrane region" description="Helical" evidence="5">
    <location>
        <begin position="184"/>
        <end position="205"/>
    </location>
</feature>
<feature type="transmembrane region" description="Helical" evidence="5">
    <location>
        <begin position="211"/>
        <end position="232"/>
    </location>
</feature>
<comment type="caution">
    <text evidence="7">The sequence shown here is derived from an EMBL/GenBank/DDBJ whole genome shotgun (WGS) entry which is preliminary data.</text>
</comment>
<feature type="transmembrane region" description="Helical" evidence="5">
    <location>
        <begin position="269"/>
        <end position="288"/>
    </location>
</feature>
<evidence type="ECO:0000256" key="3">
    <source>
        <dbReference type="ARBA" id="ARBA00022989"/>
    </source>
</evidence>
<dbReference type="SUPFAM" id="SSF103481">
    <property type="entry name" value="Multidrug resistance efflux transporter EmrE"/>
    <property type="match status" value="2"/>
</dbReference>
<dbReference type="PANTHER" id="PTHR32322:SF9">
    <property type="entry name" value="AMINO-ACID METABOLITE EFFLUX PUMP-RELATED"/>
    <property type="match status" value="1"/>
</dbReference>
<dbReference type="AlphaFoldDB" id="A0A7W2PRC5"/>
<protein>
    <submittedName>
        <fullName evidence="7">DMT family transporter</fullName>
    </submittedName>
</protein>
<keyword evidence="4 5" id="KW-0472">Membrane</keyword>
<feature type="transmembrane region" description="Helical" evidence="5">
    <location>
        <begin position="127"/>
        <end position="147"/>
    </location>
</feature>
<feature type="transmembrane region" description="Helical" evidence="5">
    <location>
        <begin position="244"/>
        <end position="263"/>
    </location>
</feature>
<evidence type="ECO:0000256" key="5">
    <source>
        <dbReference type="SAM" id="Phobius"/>
    </source>
</evidence>
<reference evidence="7 8" key="1">
    <citation type="submission" date="2020-07" db="EMBL/GenBank/DDBJ databases">
        <title>Diversity of carbapenemase encoding genes among Pseudomonas putida group clinical isolates in a tertiary Brazilian hospital.</title>
        <authorList>
            <person name="Alberto-Lei F."/>
            <person name="Nodari C.S."/>
            <person name="Streling A.P."/>
            <person name="Paulino J.T."/>
            <person name="Bessa-Neto F.O."/>
            <person name="Cayo R."/>
            <person name="Gales A.C."/>
        </authorList>
    </citation>
    <scope>NUCLEOTIDE SEQUENCE [LARGE SCALE GENOMIC DNA]</scope>
    <source>
        <strain evidence="7 8">14535</strain>
    </source>
</reference>